<dbReference type="Proteomes" id="UP001633002">
    <property type="component" value="Unassembled WGS sequence"/>
</dbReference>
<keyword evidence="3" id="KW-1185">Reference proteome</keyword>
<comment type="caution">
    <text evidence="2">The sequence shown here is derived from an EMBL/GenBank/DDBJ whole genome shotgun (WGS) entry which is preliminary data.</text>
</comment>
<dbReference type="AlphaFoldDB" id="A0ABD3GRP1"/>
<gene>
    <name evidence="2" type="ORF">R1sor_024873</name>
</gene>
<evidence type="ECO:0000256" key="1">
    <source>
        <dbReference type="SAM" id="MobiDB-lite"/>
    </source>
</evidence>
<feature type="compositionally biased region" description="Basic and acidic residues" evidence="1">
    <location>
        <begin position="11"/>
        <end position="20"/>
    </location>
</feature>
<protein>
    <recommendedName>
        <fullName evidence="4">Retrotransposon gag domain-containing protein</fullName>
    </recommendedName>
</protein>
<proteinExistence type="predicted"/>
<accession>A0ABD3GRP1</accession>
<feature type="compositionally biased region" description="Acidic residues" evidence="1">
    <location>
        <begin position="21"/>
        <end position="30"/>
    </location>
</feature>
<feature type="compositionally biased region" description="Basic residues" evidence="1">
    <location>
        <begin position="1"/>
        <end position="10"/>
    </location>
</feature>
<sequence>MMASRSRHDKGKVPTIHEEDIGTEEGELVEQDPQRPEAFVRRRWFQWFTQETANRTPIEQKFFTPGSKKGVPNFRSHLMELAVEAFLKEKDNPNTRPWETSVSEMSQRLARFLEEVPLKWGQMYEEWLKSKEFKEWTEEAIRVKGENILFAYQEQQ</sequence>
<reference evidence="2 3" key="1">
    <citation type="submission" date="2024-09" db="EMBL/GenBank/DDBJ databases">
        <title>Chromosome-scale assembly of Riccia sorocarpa.</title>
        <authorList>
            <person name="Paukszto L."/>
        </authorList>
    </citation>
    <scope>NUCLEOTIDE SEQUENCE [LARGE SCALE GENOMIC DNA]</scope>
    <source>
        <strain evidence="2">LP-2024</strain>
        <tissue evidence="2">Aerial parts of the thallus</tissue>
    </source>
</reference>
<evidence type="ECO:0000313" key="2">
    <source>
        <dbReference type="EMBL" id="KAL3681917.1"/>
    </source>
</evidence>
<name>A0ABD3GRP1_9MARC</name>
<dbReference type="EMBL" id="JBJQOH010000007">
    <property type="protein sequence ID" value="KAL3681917.1"/>
    <property type="molecule type" value="Genomic_DNA"/>
</dbReference>
<evidence type="ECO:0008006" key="4">
    <source>
        <dbReference type="Google" id="ProtNLM"/>
    </source>
</evidence>
<evidence type="ECO:0000313" key="3">
    <source>
        <dbReference type="Proteomes" id="UP001633002"/>
    </source>
</evidence>
<feature type="region of interest" description="Disordered" evidence="1">
    <location>
        <begin position="1"/>
        <end position="34"/>
    </location>
</feature>
<organism evidence="2 3">
    <name type="scientific">Riccia sorocarpa</name>
    <dbReference type="NCBI Taxonomy" id="122646"/>
    <lineage>
        <taxon>Eukaryota</taxon>
        <taxon>Viridiplantae</taxon>
        <taxon>Streptophyta</taxon>
        <taxon>Embryophyta</taxon>
        <taxon>Marchantiophyta</taxon>
        <taxon>Marchantiopsida</taxon>
        <taxon>Marchantiidae</taxon>
        <taxon>Marchantiales</taxon>
        <taxon>Ricciaceae</taxon>
        <taxon>Riccia</taxon>
    </lineage>
</organism>